<keyword evidence="3" id="KW-1003">Cell membrane</keyword>
<dbReference type="InterPro" id="IPR036259">
    <property type="entry name" value="MFS_trans_sf"/>
</dbReference>
<feature type="transmembrane region" description="Helical" evidence="7">
    <location>
        <begin position="138"/>
        <end position="158"/>
    </location>
</feature>
<keyword evidence="5 7" id="KW-1133">Transmembrane helix</keyword>
<gene>
    <name evidence="8" type="ORF">S01H4_54740</name>
</gene>
<name>X1E4G7_9ZZZZ</name>
<keyword evidence="2" id="KW-0813">Transport</keyword>
<evidence type="ECO:0008006" key="9">
    <source>
        <dbReference type="Google" id="ProtNLM"/>
    </source>
</evidence>
<accession>X1E4G7</accession>
<sequence>IGAAISPWAALLLRQAYIKNTESFTKFGIDNYHACFALAGIGMIVALIISTLGHKNYDYADSIHFRKNLNNASANQSEHHIEIPRSEYVERLISLSILFAIAMFFWVSFYQNGTALTYFAKYSTQKINWLTPEVYQTFNPIFIVTLTPLLIGYLAYLARKGVRLTAPDKIMLGFLAAGLAPLVMAIASYIDKGSIAPNSMSPLWLIGTYLMVTIAEILISPLGMSYVSKVAPPSMGSSIMGLWLGATGVRSLMA</sequence>
<feature type="transmembrane region" description="Helical" evidence="7">
    <location>
        <begin position="31"/>
        <end position="52"/>
    </location>
</feature>
<evidence type="ECO:0000313" key="8">
    <source>
        <dbReference type="EMBL" id="GAH15305.1"/>
    </source>
</evidence>
<dbReference type="PANTHER" id="PTHR23517:SF15">
    <property type="entry name" value="PROTON-DEPENDENT OLIGOPEPTIDE FAMILY TRANSPORT PROTEIN"/>
    <property type="match status" value="1"/>
</dbReference>
<dbReference type="AlphaFoldDB" id="X1E4G7"/>
<dbReference type="SUPFAM" id="SSF103473">
    <property type="entry name" value="MFS general substrate transporter"/>
    <property type="match status" value="1"/>
</dbReference>
<evidence type="ECO:0000256" key="7">
    <source>
        <dbReference type="SAM" id="Phobius"/>
    </source>
</evidence>
<proteinExistence type="predicted"/>
<evidence type="ECO:0000256" key="3">
    <source>
        <dbReference type="ARBA" id="ARBA00022475"/>
    </source>
</evidence>
<feature type="non-terminal residue" evidence="8">
    <location>
        <position position="1"/>
    </location>
</feature>
<dbReference type="GO" id="GO:0005886">
    <property type="term" value="C:plasma membrane"/>
    <property type="evidence" value="ECO:0007669"/>
    <property type="project" value="UniProtKB-SubCell"/>
</dbReference>
<dbReference type="Gene3D" id="1.20.1250.20">
    <property type="entry name" value="MFS general substrate transporter like domains"/>
    <property type="match status" value="2"/>
</dbReference>
<dbReference type="InterPro" id="IPR000109">
    <property type="entry name" value="POT_fam"/>
</dbReference>
<evidence type="ECO:0000256" key="6">
    <source>
        <dbReference type="ARBA" id="ARBA00023136"/>
    </source>
</evidence>
<organism evidence="8">
    <name type="scientific">marine sediment metagenome</name>
    <dbReference type="NCBI Taxonomy" id="412755"/>
    <lineage>
        <taxon>unclassified sequences</taxon>
        <taxon>metagenomes</taxon>
        <taxon>ecological metagenomes</taxon>
    </lineage>
</organism>
<feature type="transmembrane region" description="Helical" evidence="7">
    <location>
        <begin position="202"/>
        <end position="219"/>
    </location>
</feature>
<feature type="transmembrane region" description="Helical" evidence="7">
    <location>
        <begin position="170"/>
        <end position="190"/>
    </location>
</feature>
<reference evidence="8" key="1">
    <citation type="journal article" date="2014" name="Front. Microbiol.">
        <title>High frequency of phylogenetically diverse reductive dehalogenase-homologous genes in deep subseafloor sedimentary metagenomes.</title>
        <authorList>
            <person name="Kawai M."/>
            <person name="Futagami T."/>
            <person name="Toyoda A."/>
            <person name="Takaki Y."/>
            <person name="Nishi S."/>
            <person name="Hori S."/>
            <person name="Arai W."/>
            <person name="Tsubouchi T."/>
            <person name="Morono Y."/>
            <person name="Uchiyama I."/>
            <person name="Ito T."/>
            <person name="Fujiyama A."/>
            <person name="Inagaki F."/>
            <person name="Takami H."/>
        </authorList>
    </citation>
    <scope>NUCLEOTIDE SEQUENCE</scope>
    <source>
        <strain evidence="8">Expedition CK06-06</strain>
    </source>
</reference>
<protein>
    <recommendedName>
        <fullName evidence="9">Major facilitator superfamily (MFS) profile domain-containing protein</fullName>
    </recommendedName>
</protein>
<dbReference type="InterPro" id="IPR050171">
    <property type="entry name" value="MFS_Transporters"/>
</dbReference>
<dbReference type="GO" id="GO:0022857">
    <property type="term" value="F:transmembrane transporter activity"/>
    <property type="evidence" value="ECO:0007669"/>
    <property type="project" value="InterPro"/>
</dbReference>
<keyword evidence="6 7" id="KW-0472">Membrane</keyword>
<comment type="subcellular location">
    <subcellularLocation>
        <location evidence="1">Cell membrane</location>
        <topology evidence="1">Multi-pass membrane protein</topology>
    </subcellularLocation>
</comment>
<evidence type="ECO:0000256" key="2">
    <source>
        <dbReference type="ARBA" id="ARBA00022448"/>
    </source>
</evidence>
<evidence type="ECO:0000256" key="4">
    <source>
        <dbReference type="ARBA" id="ARBA00022692"/>
    </source>
</evidence>
<keyword evidence="4 7" id="KW-0812">Transmembrane</keyword>
<dbReference type="PANTHER" id="PTHR23517">
    <property type="entry name" value="RESISTANCE PROTEIN MDTM, PUTATIVE-RELATED-RELATED"/>
    <property type="match status" value="1"/>
</dbReference>
<comment type="caution">
    <text evidence="8">The sequence shown here is derived from an EMBL/GenBank/DDBJ whole genome shotgun (WGS) entry which is preliminary data.</text>
</comment>
<evidence type="ECO:0000256" key="5">
    <source>
        <dbReference type="ARBA" id="ARBA00022989"/>
    </source>
</evidence>
<dbReference type="EMBL" id="BART01031523">
    <property type="protein sequence ID" value="GAH15305.1"/>
    <property type="molecule type" value="Genomic_DNA"/>
</dbReference>
<feature type="non-terminal residue" evidence="8">
    <location>
        <position position="254"/>
    </location>
</feature>
<evidence type="ECO:0000256" key="1">
    <source>
        <dbReference type="ARBA" id="ARBA00004651"/>
    </source>
</evidence>
<feature type="transmembrane region" description="Helical" evidence="7">
    <location>
        <begin position="92"/>
        <end position="109"/>
    </location>
</feature>
<dbReference type="Pfam" id="PF00854">
    <property type="entry name" value="PTR2"/>
    <property type="match status" value="1"/>
</dbReference>